<dbReference type="PANTHER" id="PTHR30075">
    <property type="entry name" value="GLYCYL-TRNA SYNTHETASE"/>
    <property type="match status" value="1"/>
</dbReference>
<dbReference type="HAMAP" id="MF_00255">
    <property type="entry name" value="Gly_tRNA_synth_beta"/>
    <property type="match status" value="1"/>
</dbReference>
<reference evidence="14" key="1">
    <citation type="journal article" date="2019" name="Int. J. Syst. Evol. Microbiol.">
        <title>The Global Catalogue of Microorganisms (GCM) 10K type strain sequencing project: providing services to taxonomists for standard genome sequencing and annotation.</title>
        <authorList>
            <consortium name="The Broad Institute Genomics Platform"/>
            <consortium name="The Broad Institute Genome Sequencing Center for Infectious Disease"/>
            <person name="Wu L."/>
            <person name="Ma J."/>
        </authorList>
    </citation>
    <scope>NUCLEOTIDE SEQUENCE [LARGE SCALE GENOMIC DNA]</scope>
    <source>
        <strain evidence="14">CECT 8472</strain>
    </source>
</reference>
<evidence type="ECO:0000256" key="1">
    <source>
        <dbReference type="ARBA" id="ARBA00004496"/>
    </source>
</evidence>
<keyword evidence="6 11" id="KW-0547">Nucleotide-binding</keyword>
<dbReference type="RefSeq" id="WP_382421439.1">
    <property type="nucleotide sequence ID" value="NZ_JBHSCW010000003.1"/>
</dbReference>
<keyword evidence="5 11" id="KW-0436">Ligase</keyword>
<protein>
    <recommendedName>
        <fullName evidence="11">Glycine--tRNA ligase beta subunit</fullName>
        <ecNumber evidence="11">6.1.1.14</ecNumber>
    </recommendedName>
    <alternativeName>
        <fullName evidence="11">Glycyl-tRNA synthetase beta subunit</fullName>
        <shortName evidence="11">GlyRS</shortName>
    </alternativeName>
</protein>
<keyword evidence="8 11" id="KW-0648">Protein biosynthesis</keyword>
<accession>A0ABV8UJ61</accession>
<keyword evidence="4 11" id="KW-0963">Cytoplasm</keyword>
<comment type="subunit">
    <text evidence="3 11">Tetramer of two alpha and two beta subunits.</text>
</comment>
<evidence type="ECO:0000256" key="8">
    <source>
        <dbReference type="ARBA" id="ARBA00022917"/>
    </source>
</evidence>
<evidence type="ECO:0000256" key="7">
    <source>
        <dbReference type="ARBA" id="ARBA00022840"/>
    </source>
</evidence>
<evidence type="ECO:0000256" key="6">
    <source>
        <dbReference type="ARBA" id="ARBA00022741"/>
    </source>
</evidence>
<dbReference type="PRINTS" id="PR01045">
    <property type="entry name" value="TRNASYNTHGB"/>
</dbReference>
<dbReference type="GO" id="GO:0004820">
    <property type="term" value="F:glycine-tRNA ligase activity"/>
    <property type="evidence" value="ECO:0007669"/>
    <property type="project" value="UniProtKB-EC"/>
</dbReference>
<dbReference type="Proteomes" id="UP001595799">
    <property type="component" value="Unassembled WGS sequence"/>
</dbReference>
<evidence type="ECO:0000256" key="10">
    <source>
        <dbReference type="ARBA" id="ARBA00047937"/>
    </source>
</evidence>
<keyword evidence="7 11" id="KW-0067">ATP-binding</keyword>
<evidence type="ECO:0000313" key="13">
    <source>
        <dbReference type="EMBL" id="MFC4351099.1"/>
    </source>
</evidence>
<evidence type="ECO:0000256" key="2">
    <source>
        <dbReference type="ARBA" id="ARBA00008226"/>
    </source>
</evidence>
<evidence type="ECO:0000256" key="5">
    <source>
        <dbReference type="ARBA" id="ARBA00022598"/>
    </source>
</evidence>
<evidence type="ECO:0000256" key="3">
    <source>
        <dbReference type="ARBA" id="ARBA00011209"/>
    </source>
</evidence>
<name>A0ABV8UJ61_9PROT</name>
<evidence type="ECO:0000313" key="14">
    <source>
        <dbReference type="Proteomes" id="UP001595799"/>
    </source>
</evidence>
<dbReference type="PANTHER" id="PTHR30075:SF2">
    <property type="entry name" value="GLYCINE--TRNA LIGASE, CHLOROPLASTIC_MITOCHONDRIAL 2"/>
    <property type="match status" value="1"/>
</dbReference>
<dbReference type="InterPro" id="IPR006194">
    <property type="entry name" value="Gly-tRNA-synth_heterodimer"/>
</dbReference>
<keyword evidence="9 11" id="KW-0030">Aminoacyl-tRNA synthetase</keyword>
<evidence type="ECO:0000256" key="4">
    <source>
        <dbReference type="ARBA" id="ARBA00022490"/>
    </source>
</evidence>
<dbReference type="EMBL" id="JBHSCW010000003">
    <property type="protein sequence ID" value="MFC4351099.1"/>
    <property type="molecule type" value="Genomic_DNA"/>
</dbReference>
<dbReference type="NCBIfam" id="TIGR00211">
    <property type="entry name" value="glyS"/>
    <property type="match status" value="1"/>
</dbReference>
<comment type="caution">
    <text evidence="13">The sequence shown here is derived from an EMBL/GenBank/DDBJ whole genome shotgun (WGS) entry which is preliminary data.</text>
</comment>
<evidence type="ECO:0000256" key="9">
    <source>
        <dbReference type="ARBA" id="ARBA00023146"/>
    </source>
</evidence>
<feature type="domain" description="DALR anticodon binding" evidence="12">
    <location>
        <begin position="583"/>
        <end position="685"/>
    </location>
</feature>
<dbReference type="SUPFAM" id="SSF109604">
    <property type="entry name" value="HD-domain/PDEase-like"/>
    <property type="match status" value="1"/>
</dbReference>
<proteinExistence type="inferred from homology"/>
<dbReference type="PROSITE" id="PS50861">
    <property type="entry name" value="AA_TRNA_LIGASE_II_GLYAB"/>
    <property type="match status" value="1"/>
</dbReference>
<comment type="similarity">
    <text evidence="2 11">Belongs to the class-II aminoacyl-tRNA synthetase family.</text>
</comment>
<dbReference type="InterPro" id="IPR008909">
    <property type="entry name" value="DALR_anticod-bd"/>
</dbReference>
<dbReference type="EC" id="6.1.1.14" evidence="11"/>
<sequence>MPELLLELFGEEIPARMQARARADLERLLGDKLGEAGLAHEGLETFVTPRRLTAVVRGLPERQPDVSEERKGPKVGAPEKAVEGFVKANGLNDISEAEVRETPKGSFYFSVRHIEGRATRTVLPEIISAALLGISWPKSMRWASGQGRWVRPLHRIVALFNGEPVGDAINLADRGFEVAHAGVIGHRFLAPGPFEVESFEDYQRQLREAYVIVDQEERRRLIVEQSASLAHSAGLAVRPDPGLVDEVTGLVEWPETLMVPIPKDLMDLPPEVLITAMRSHQRYFAMIRPDGALADRFLLVANMPAPEGSTIRENIISGNARVLRARLDDARFFWDQDRRQSLESRVAALSQMVFHARLGTLADKVVRIEALAVGLAHRMDGADVDRVRSAARLCKADLTTEMVGEFPELQGVMGRYYARHDGEHEEVARAVAEHYSPLGPNDACPDEPVSVAVALADKIDTLVGFWTIDEKPTGSKDPYALRRAALGVIRLIVENGLRLPLLEVFKGAAEAYTGPETRSVETSLMEFLAERLKVTLRDRGVRHDLISAVFALGDEDDLVRLLARVEALEAFLNSDDGANLLTAWRRAANIVRIESKKDGRVFEGDVQTARLEESAEANLHEALEKASAEARAALGREDFATAMAAQAALRRPVDAFFDSVTVNAEDRELRENRLNLLARIGLTLGEVADFSQIEG</sequence>
<evidence type="ECO:0000259" key="12">
    <source>
        <dbReference type="Pfam" id="PF05746"/>
    </source>
</evidence>
<keyword evidence="14" id="KW-1185">Reference proteome</keyword>
<dbReference type="Pfam" id="PF02092">
    <property type="entry name" value="tRNA_synt_2f"/>
    <property type="match status" value="1"/>
</dbReference>
<comment type="catalytic activity">
    <reaction evidence="10 11">
        <text>tRNA(Gly) + glycine + ATP = glycyl-tRNA(Gly) + AMP + diphosphate</text>
        <dbReference type="Rhea" id="RHEA:16013"/>
        <dbReference type="Rhea" id="RHEA-COMP:9664"/>
        <dbReference type="Rhea" id="RHEA-COMP:9683"/>
        <dbReference type="ChEBI" id="CHEBI:30616"/>
        <dbReference type="ChEBI" id="CHEBI:33019"/>
        <dbReference type="ChEBI" id="CHEBI:57305"/>
        <dbReference type="ChEBI" id="CHEBI:78442"/>
        <dbReference type="ChEBI" id="CHEBI:78522"/>
        <dbReference type="ChEBI" id="CHEBI:456215"/>
        <dbReference type="EC" id="6.1.1.14"/>
    </reaction>
</comment>
<dbReference type="InterPro" id="IPR015944">
    <property type="entry name" value="Gly-tRNA-synth_bsu"/>
</dbReference>
<dbReference type="Pfam" id="PF05746">
    <property type="entry name" value="DALR_1"/>
    <property type="match status" value="1"/>
</dbReference>
<evidence type="ECO:0000256" key="11">
    <source>
        <dbReference type="HAMAP-Rule" id="MF_00255"/>
    </source>
</evidence>
<comment type="subcellular location">
    <subcellularLocation>
        <location evidence="1 11">Cytoplasm</location>
    </subcellularLocation>
</comment>
<organism evidence="13 14">
    <name type="scientific">Fodinicurvata halophila</name>
    <dbReference type="NCBI Taxonomy" id="1419723"/>
    <lineage>
        <taxon>Bacteria</taxon>
        <taxon>Pseudomonadati</taxon>
        <taxon>Pseudomonadota</taxon>
        <taxon>Alphaproteobacteria</taxon>
        <taxon>Rhodospirillales</taxon>
        <taxon>Rhodovibrionaceae</taxon>
        <taxon>Fodinicurvata</taxon>
    </lineage>
</organism>
<gene>
    <name evidence="11 13" type="primary">glyS</name>
    <name evidence="13" type="ORF">ACFOW6_06030</name>
</gene>